<organism evidence="1 2">
    <name type="scientific">Sphaerisporangium siamense</name>
    <dbReference type="NCBI Taxonomy" id="795645"/>
    <lineage>
        <taxon>Bacteria</taxon>
        <taxon>Bacillati</taxon>
        <taxon>Actinomycetota</taxon>
        <taxon>Actinomycetes</taxon>
        <taxon>Streptosporangiales</taxon>
        <taxon>Streptosporangiaceae</taxon>
        <taxon>Sphaerisporangium</taxon>
    </lineage>
</organism>
<accession>A0A7W7D3M4</accession>
<dbReference type="Proteomes" id="UP000542210">
    <property type="component" value="Unassembled WGS sequence"/>
</dbReference>
<sequence>MPVTLERSEQIIAAWRSGADVDGWENPAGPLLSEYAESEITTAFGETRRPTACTGANTNPCC</sequence>
<dbReference type="InterPro" id="IPR046197">
    <property type="entry name" value="DUF6229"/>
</dbReference>
<proteinExistence type="predicted"/>
<comment type="caution">
    <text evidence="1">The sequence shown here is derived from an EMBL/GenBank/DDBJ whole genome shotgun (WGS) entry which is preliminary data.</text>
</comment>
<reference evidence="1 2" key="1">
    <citation type="submission" date="2020-08" db="EMBL/GenBank/DDBJ databases">
        <title>Sequencing the genomes of 1000 actinobacteria strains.</title>
        <authorList>
            <person name="Klenk H.-P."/>
        </authorList>
    </citation>
    <scope>NUCLEOTIDE SEQUENCE [LARGE SCALE GENOMIC DNA]</scope>
    <source>
        <strain evidence="1 2">DSM 45784</strain>
    </source>
</reference>
<name>A0A7W7D3M4_9ACTN</name>
<dbReference type="Pfam" id="PF19740">
    <property type="entry name" value="DUF6229"/>
    <property type="match status" value="1"/>
</dbReference>
<evidence type="ECO:0000313" key="2">
    <source>
        <dbReference type="Proteomes" id="UP000542210"/>
    </source>
</evidence>
<dbReference type="EMBL" id="JACHND010000001">
    <property type="protein sequence ID" value="MBB4699692.1"/>
    <property type="molecule type" value="Genomic_DNA"/>
</dbReference>
<protein>
    <submittedName>
        <fullName evidence="1">Uncharacterized protein</fullName>
    </submittedName>
</protein>
<dbReference type="RefSeq" id="WP_184877409.1">
    <property type="nucleotide sequence ID" value="NZ_BOOV01000031.1"/>
</dbReference>
<dbReference type="AlphaFoldDB" id="A0A7W7D3M4"/>
<gene>
    <name evidence="1" type="ORF">BJ982_001236</name>
</gene>
<keyword evidence="2" id="KW-1185">Reference proteome</keyword>
<evidence type="ECO:0000313" key="1">
    <source>
        <dbReference type="EMBL" id="MBB4699692.1"/>
    </source>
</evidence>